<dbReference type="Pfam" id="PF13400">
    <property type="entry name" value="Tad"/>
    <property type="match status" value="1"/>
</dbReference>
<accession>A0ABW4S7N9</accession>
<organism evidence="3 4">
    <name type="scientific">Halodurantibacterium flavum</name>
    <dbReference type="NCBI Taxonomy" id="1382802"/>
    <lineage>
        <taxon>Bacteria</taxon>
        <taxon>Pseudomonadati</taxon>
        <taxon>Pseudomonadota</taxon>
        <taxon>Alphaproteobacteria</taxon>
        <taxon>Rhodobacterales</taxon>
        <taxon>Paracoccaceae</taxon>
        <taxon>Halodurantibacterium</taxon>
    </lineage>
</organism>
<dbReference type="EMBL" id="JBHUGH010000009">
    <property type="protein sequence ID" value="MFD1913047.1"/>
    <property type="molecule type" value="Genomic_DNA"/>
</dbReference>
<proteinExistence type="predicted"/>
<keyword evidence="4" id="KW-1185">Reference proteome</keyword>
<evidence type="ECO:0000256" key="1">
    <source>
        <dbReference type="SAM" id="Phobius"/>
    </source>
</evidence>
<reference evidence="4" key="1">
    <citation type="journal article" date="2019" name="Int. J. Syst. Evol. Microbiol.">
        <title>The Global Catalogue of Microorganisms (GCM) 10K type strain sequencing project: providing services to taxonomists for standard genome sequencing and annotation.</title>
        <authorList>
            <consortium name="The Broad Institute Genomics Platform"/>
            <consortium name="The Broad Institute Genome Sequencing Center for Infectious Disease"/>
            <person name="Wu L."/>
            <person name="Ma J."/>
        </authorList>
    </citation>
    <scope>NUCLEOTIDE SEQUENCE [LARGE SCALE GENOMIC DNA]</scope>
    <source>
        <strain evidence="4">CGMCC 4.7242</strain>
    </source>
</reference>
<evidence type="ECO:0000259" key="2">
    <source>
        <dbReference type="Pfam" id="PF13400"/>
    </source>
</evidence>
<evidence type="ECO:0000313" key="4">
    <source>
        <dbReference type="Proteomes" id="UP001597353"/>
    </source>
</evidence>
<feature type="transmembrane region" description="Helical" evidence="1">
    <location>
        <begin position="16"/>
        <end position="37"/>
    </location>
</feature>
<dbReference type="InterPro" id="IPR028087">
    <property type="entry name" value="Tad_N"/>
</dbReference>
<gene>
    <name evidence="3" type="ORF">ACFSGJ_12570</name>
</gene>
<keyword evidence="1" id="KW-0812">Transmembrane</keyword>
<dbReference type="Proteomes" id="UP001597353">
    <property type="component" value="Unassembled WGS sequence"/>
</dbReference>
<keyword evidence="1" id="KW-0472">Membrane</keyword>
<evidence type="ECO:0000313" key="3">
    <source>
        <dbReference type="EMBL" id="MFD1913047.1"/>
    </source>
</evidence>
<protein>
    <submittedName>
        <fullName evidence="3">TadE/TadG family type IV pilus assembly protein</fullName>
    </submittedName>
</protein>
<comment type="caution">
    <text evidence="3">The sequence shown here is derived from an EMBL/GenBank/DDBJ whole genome shotgun (WGS) entry which is preliminary data.</text>
</comment>
<dbReference type="RefSeq" id="WP_390262244.1">
    <property type="nucleotide sequence ID" value="NZ_JBHUGH010000009.1"/>
</dbReference>
<feature type="domain" description="Putative Flp pilus-assembly TadG-like N-terminal" evidence="2">
    <location>
        <begin position="16"/>
        <end position="62"/>
    </location>
</feature>
<keyword evidence="1" id="KW-1133">Transmembrane helix</keyword>
<sequence>MTAVSTARRFGRHEGGAVAIIAAILFPLILAALGLGMETGLWYMSQRKLQHLADVAAHAGAVERRKGPDATAIRAVATATAVAGGHSGAGTTTTVTPSARGDSLSVEVELERVMPRLFSGFFVDGAMVVRARALARVQGDGASACVLALSPDASRAVNVAGSAQVNLEGCDLMVASNATNSLSFGAQITIREGCAYTRGGVEGAQNLRLLDTGCTTVRQIVNMPSDPYQGLQYPTQAHCGGQWNGLTVRCFGDLVLEESNLHSNSIYLITGRLSTRSNSELSASNVSFVLNGSGYISIQGNANMQFTAPTGGPLAGILFSGAQPASSTNDLRGTPGTVFGGTIYFPQSAVSYSGNSAANCTSIVAHRITFTGNSAMNCRGNPSQQRDYTSSNVALVE</sequence>
<name>A0ABW4S7N9_9RHOB</name>